<evidence type="ECO:0000259" key="1">
    <source>
        <dbReference type="PROSITE" id="PS00028"/>
    </source>
</evidence>
<reference evidence="3" key="1">
    <citation type="submission" date="2025-08" db="UniProtKB">
        <authorList>
            <consortium name="RefSeq"/>
        </authorList>
    </citation>
    <scope>IDENTIFICATION</scope>
    <source>
        <tissue evidence="3">Whole body</tissue>
    </source>
</reference>
<dbReference type="RefSeq" id="XP_015191709.1">
    <property type="nucleotide sequence ID" value="XM_015336223.1"/>
</dbReference>
<name>A0ABM1JGX1_POLDO</name>
<sequence>MATVSSTLVINTADQNNSNSTGNNSIIDNTNYESQVTPFLQCFVCDVIVKGRYYSLATCKTQSSKSKVIEKLGELVGERYMIVISEDDVICRSCANLINTLDRLETEMCSIRENVLRFLEQKYSLKEGELLDNSEKPKLSQPPQITRSNTRNSCNRFKRKDDTLCVNTMDHNKGKKNVWMQCDKCKYTTHHNSFMIHHIRDYIKQQKIFCDKCGIQFSGDHQAINHECDVHKHQNEMEVIKDHEREKEVSIKDNNEDLTKMSDIEKSVQQNIPMLPFHTYSQLQITNENIPVIRLANSENLHIPNILEHDETSTSDQPMYVRILQHINVNDNFMHPTELTSTHNDVDMMVKVKDNSTKQLLTLTEDGNLEMVEVTCWNDMQPIDPDPDTDMHF</sequence>
<organism evidence="2 3">
    <name type="scientific">Polistes dominula</name>
    <name type="common">European paper wasp</name>
    <name type="synonym">Vespa dominula</name>
    <dbReference type="NCBI Taxonomy" id="743375"/>
    <lineage>
        <taxon>Eukaryota</taxon>
        <taxon>Metazoa</taxon>
        <taxon>Ecdysozoa</taxon>
        <taxon>Arthropoda</taxon>
        <taxon>Hexapoda</taxon>
        <taxon>Insecta</taxon>
        <taxon>Pterygota</taxon>
        <taxon>Neoptera</taxon>
        <taxon>Endopterygota</taxon>
        <taxon>Hymenoptera</taxon>
        <taxon>Apocrita</taxon>
        <taxon>Aculeata</taxon>
        <taxon>Vespoidea</taxon>
        <taxon>Vespidae</taxon>
        <taxon>Polistinae</taxon>
        <taxon>Polistini</taxon>
        <taxon>Polistes</taxon>
    </lineage>
</organism>
<evidence type="ECO:0000313" key="2">
    <source>
        <dbReference type="Proteomes" id="UP000694924"/>
    </source>
</evidence>
<dbReference type="InterPro" id="IPR013087">
    <property type="entry name" value="Znf_C2H2_type"/>
</dbReference>
<proteinExistence type="predicted"/>
<dbReference type="Proteomes" id="UP000694924">
    <property type="component" value="Unplaced"/>
</dbReference>
<evidence type="ECO:0000313" key="3">
    <source>
        <dbReference type="RefSeq" id="XP_015191709.1"/>
    </source>
</evidence>
<protein>
    <submittedName>
        <fullName evidence="3">Uncharacterized protein LOC107074624</fullName>
    </submittedName>
</protein>
<dbReference type="PROSITE" id="PS00028">
    <property type="entry name" value="ZINC_FINGER_C2H2_1"/>
    <property type="match status" value="1"/>
</dbReference>
<keyword evidence="2" id="KW-1185">Reference proteome</keyword>
<accession>A0ABM1JGX1</accession>
<feature type="domain" description="C2H2-type" evidence="1">
    <location>
        <begin position="210"/>
        <end position="231"/>
    </location>
</feature>
<dbReference type="GeneID" id="107074624"/>
<gene>
    <name evidence="3" type="primary">LOC107074624</name>
</gene>